<keyword evidence="11" id="KW-0489">Methyltransferase</keyword>
<feature type="binding site" evidence="9">
    <location>
        <position position="98"/>
    </location>
    <ligand>
        <name>Mg(2+)</name>
        <dbReference type="ChEBI" id="CHEBI:18420"/>
    </ligand>
</feature>
<dbReference type="InterPro" id="IPR005493">
    <property type="entry name" value="RraA/RraA-like"/>
</dbReference>
<dbReference type="PANTHER" id="PTHR33254">
    <property type="entry name" value="4-HYDROXY-4-METHYL-2-OXOGLUTARATE ALDOLASE 3-RELATED"/>
    <property type="match status" value="1"/>
</dbReference>
<dbReference type="GO" id="GO:0051252">
    <property type="term" value="P:regulation of RNA metabolic process"/>
    <property type="evidence" value="ECO:0007669"/>
    <property type="project" value="InterPro"/>
</dbReference>
<dbReference type="OrthoDB" id="943692at2"/>
<keyword evidence="11" id="KW-0808">Transferase</keyword>
<feature type="binding site" evidence="9">
    <location>
        <position position="97"/>
    </location>
    <ligand>
        <name>substrate</name>
    </ligand>
</feature>
<dbReference type="NCBIfam" id="TIGR01935">
    <property type="entry name" value="NOT-MenG"/>
    <property type="match status" value="1"/>
</dbReference>
<keyword evidence="5 9" id="KW-0479">Metal-binding</keyword>
<dbReference type="Pfam" id="PF03737">
    <property type="entry name" value="RraA-like"/>
    <property type="match status" value="1"/>
</dbReference>
<dbReference type="GO" id="GO:0008168">
    <property type="term" value="F:methyltransferase activity"/>
    <property type="evidence" value="ECO:0007669"/>
    <property type="project" value="UniProtKB-KW"/>
</dbReference>
<evidence type="ECO:0000313" key="11">
    <source>
        <dbReference type="EMBL" id="RXK14413.1"/>
    </source>
</evidence>
<keyword evidence="12" id="KW-1185">Reference proteome</keyword>
<evidence type="ECO:0000256" key="2">
    <source>
        <dbReference type="ARBA" id="ARBA00001968"/>
    </source>
</evidence>
<dbReference type="EC" id="4.1.1.112" evidence="10"/>
<dbReference type="NCBIfam" id="NF006875">
    <property type="entry name" value="PRK09372.1"/>
    <property type="match status" value="1"/>
</dbReference>
<comment type="catalytic activity">
    <reaction evidence="1 10">
        <text>4-hydroxy-4-methyl-2-oxoglutarate = 2 pyruvate</text>
        <dbReference type="Rhea" id="RHEA:22748"/>
        <dbReference type="ChEBI" id="CHEBI:15361"/>
        <dbReference type="ChEBI" id="CHEBI:58276"/>
        <dbReference type="EC" id="4.1.3.17"/>
    </reaction>
</comment>
<dbReference type="InterPro" id="IPR010203">
    <property type="entry name" value="RraA"/>
</dbReference>
<name>A0A4Q1AYG9_9BACT</name>
<evidence type="ECO:0000256" key="7">
    <source>
        <dbReference type="ARBA" id="ARBA00025046"/>
    </source>
</evidence>
<dbReference type="RefSeq" id="WP_129060552.1">
    <property type="nucleotide sequence ID" value="NZ_NXIE01000001.1"/>
</dbReference>
<comment type="subunit">
    <text evidence="4 10">Homotrimer.</text>
</comment>
<sequence>MSFFTADLCDEYPDKVHVLDNEFKNYGAKDKVCAQVITVKLDKNNSELIKILRDEDGIGKIVVVDVDDEYFAVVGENLMKFAYSNNYEAILVNGYVRDTEQIKDIPVALYARGTCPRKYIPETKGERDLELSFCGVQFNNGDFVYADVDGIILSKGKLL</sequence>
<comment type="caution">
    <text evidence="11">The sequence shown here is derived from an EMBL/GenBank/DDBJ whole genome shotgun (WGS) entry which is preliminary data.</text>
</comment>
<evidence type="ECO:0000256" key="10">
    <source>
        <dbReference type="RuleBase" id="RU004338"/>
    </source>
</evidence>
<dbReference type="Gene3D" id="3.50.30.40">
    <property type="entry name" value="Ribonuclease E inhibitor RraA/RraA-like"/>
    <property type="match status" value="1"/>
</dbReference>
<dbReference type="CDD" id="cd16841">
    <property type="entry name" value="RraA_family"/>
    <property type="match status" value="1"/>
</dbReference>
<dbReference type="Proteomes" id="UP000289718">
    <property type="component" value="Unassembled WGS sequence"/>
</dbReference>
<evidence type="ECO:0000313" key="12">
    <source>
        <dbReference type="Proteomes" id="UP000289718"/>
    </source>
</evidence>
<evidence type="ECO:0000256" key="5">
    <source>
        <dbReference type="ARBA" id="ARBA00022723"/>
    </source>
</evidence>
<proteinExistence type="inferred from homology"/>
<evidence type="ECO:0000256" key="8">
    <source>
        <dbReference type="ARBA" id="ARBA00047973"/>
    </source>
</evidence>
<keyword evidence="9" id="KW-0460">Magnesium</keyword>
<evidence type="ECO:0000256" key="6">
    <source>
        <dbReference type="ARBA" id="ARBA00023239"/>
    </source>
</evidence>
<comment type="cofactor">
    <cofactor evidence="9">
        <name>Mg(2+)</name>
        <dbReference type="ChEBI" id="CHEBI:18420"/>
    </cofactor>
</comment>
<evidence type="ECO:0000256" key="1">
    <source>
        <dbReference type="ARBA" id="ARBA00001342"/>
    </source>
</evidence>
<keyword evidence="6 10" id="KW-0456">Lyase</keyword>
<comment type="cofactor">
    <cofactor evidence="2 10">
        <name>a divalent metal cation</name>
        <dbReference type="ChEBI" id="CHEBI:60240"/>
    </cofactor>
</comment>
<dbReference type="PANTHER" id="PTHR33254:SF4">
    <property type="entry name" value="4-HYDROXY-4-METHYL-2-OXOGLUTARATE ALDOLASE 3-RELATED"/>
    <property type="match status" value="1"/>
</dbReference>
<dbReference type="GO" id="GO:0032259">
    <property type="term" value="P:methylation"/>
    <property type="evidence" value="ECO:0007669"/>
    <property type="project" value="UniProtKB-KW"/>
</dbReference>
<dbReference type="GO" id="GO:0008948">
    <property type="term" value="F:oxaloacetate decarboxylase activity"/>
    <property type="evidence" value="ECO:0007669"/>
    <property type="project" value="UniProtKB-EC"/>
</dbReference>
<dbReference type="EC" id="4.1.3.17" evidence="10"/>
<dbReference type="GO" id="GO:0047443">
    <property type="term" value="F:4-hydroxy-4-methyl-2-oxoglutarate aldolase activity"/>
    <property type="evidence" value="ECO:0007669"/>
    <property type="project" value="UniProtKB-EC"/>
</dbReference>
<dbReference type="InterPro" id="IPR036704">
    <property type="entry name" value="RraA/RraA-like_sf"/>
</dbReference>
<comment type="similarity">
    <text evidence="3 10">Belongs to the class II aldolase/RraA-like family.</text>
</comment>
<protein>
    <recommendedName>
        <fullName evidence="10">4-hydroxy-4-methyl-2-oxoglutarate aldolase</fullName>
        <shortName evidence="10">HMG aldolase</shortName>
        <ecNumber evidence="10">4.1.1.112</ecNumber>
        <ecNumber evidence="10">4.1.3.17</ecNumber>
    </recommendedName>
    <alternativeName>
        <fullName evidence="10">Oxaloacetate decarboxylase</fullName>
    </alternativeName>
</protein>
<evidence type="ECO:0000256" key="4">
    <source>
        <dbReference type="ARBA" id="ARBA00011233"/>
    </source>
</evidence>
<dbReference type="AlphaFoldDB" id="A0A4Q1AYG9"/>
<reference evidence="11 12" key="1">
    <citation type="submission" date="2017-09" db="EMBL/GenBank/DDBJ databases">
        <title>Genomics of the genus Arcobacter.</title>
        <authorList>
            <person name="Perez-Cataluna A."/>
            <person name="Figueras M.J."/>
            <person name="Salas-Masso N."/>
        </authorList>
    </citation>
    <scope>NUCLEOTIDE SEQUENCE [LARGE SCALE GENOMIC DNA]</scope>
    <source>
        <strain evidence="11 12">F156-34</strain>
    </source>
</reference>
<feature type="binding site" evidence="9">
    <location>
        <begin position="75"/>
        <end position="78"/>
    </location>
    <ligand>
        <name>substrate</name>
    </ligand>
</feature>
<gene>
    <name evidence="11" type="ORF">CP965_02900</name>
</gene>
<dbReference type="GO" id="GO:0046872">
    <property type="term" value="F:metal ion binding"/>
    <property type="evidence" value="ECO:0007669"/>
    <property type="project" value="UniProtKB-KW"/>
</dbReference>
<dbReference type="EMBL" id="NXIE01000001">
    <property type="protein sequence ID" value="RXK14413.1"/>
    <property type="molecule type" value="Genomic_DNA"/>
</dbReference>
<evidence type="ECO:0000256" key="3">
    <source>
        <dbReference type="ARBA" id="ARBA00008621"/>
    </source>
</evidence>
<accession>A0A4Q1AYG9</accession>
<dbReference type="GO" id="GO:0008428">
    <property type="term" value="F:ribonuclease inhibitor activity"/>
    <property type="evidence" value="ECO:0007669"/>
    <property type="project" value="InterPro"/>
</dbReference>
<comment type="function">
    <text evidence="7 10">Catalyzes the aldol cleavage of 4-hydroxy-4-methyl-2-oxoglutarate (HMG) into 2 molecules of pyruvate. Also contains a secondary oxaloacetate (OAA) decarboxylase activity due to the common pyruvate enolate transition state formed following C-C bond cleavage in the retro-aldol and decarboxylation reactions.</text>
</comment>
<comment type="catalytic activity">
    <reaction evidence="8 10">
        <text>oxaloacetate + H(+) = pyruvate + CO2</text>
        <dbReference type="Rhea" id="RHEA:15641"/>
        <dbReference type="ChEBI" id="CHEBI:15361"/>
        <dbReference type="ChEBI" id="CHEBI:15378"/>
        <dbReference type="ChEBI" id="CHEBI:16452"/>
        <dbReference type="ChEBI" id="CHEBI:16526"/>
        <dbReference type="EC" id="4.1.1.112"/>
    </reaction>
</comment>
<dbReference type="SUPFAM" id="SSF89562">
    <property type="entry name" value="RraA-like"/>
    <property type="match status" value="1"/>
</dbReference>
<organism evidence="11 12">
    <name type="scientific">Halarcobacter mediterraneus</name>
    <dbReference type="NCBI Taxonomy" id="2023153"/>
    <lineage>
        <taxon>Bacteria</taxon>
        <taxon>Pseudomonadati</taxon>
        <taxon>Campylobacterota</taxon>
        <taxon>Epsilonproteobacteria</taxon>
        <taxon>Campylobacterales</taxon>
        <taxon>Arcobacteraceae</taxon>
        <taxon>Halarcobacter</taxon>
    </lineage>
</organism>
<evidence type="ECO:0000256" key="9">
    <source>
        <dbReference type="PIRSR" id="PIRSR605493-1"/>
    </source>
</evidence>